<evidence type="ECO:0000313" key="1">
    <source>
        <dbReference type="EMBL" id="KAH8511282.1"/>
    </source>
</evidence>
<proteinExistence type="predicted"/>
<gene>
    <name evidence="1" type="ORF">H0E87_008731</name>
</gene>
<dbReference type="EMBL" id="JACEGQ020000004">
    <property type="protein sequence ID" value="KAH8511282.1"/>
    <property type="molecule type" value="Genomic_DNA"/>
</dbReference>
<comment type="caution">
    <text evidence="1">The sequence shown here is derived from an EMBL/GenBank/DDBJ whole genome shotgun (WGS) entry which is preliminary data.</text>
</comment>
<organism evidence="1 2">
    <name type="scientific">Populus deltoides</name>
    <name type="common">Eastern poplar</name>
    <name type="synonym">Eastern cottonwood</name>
    <dbReference type="NCBI Taxonomy" id="3696"/>
    <lineage>
        <taxon>Eukaryota</taxon>
        <taxon>Viridiplantae</taxon>
        <taxon>Streptophyta</taxon>
        <taxon>Embryophyta</taxon>
        <taxon>Tracheophyta</taxon>
        <taxon>Spermatophyta</taxon>
        <taxon>Magnoliopsida</taxon>
        <taxon>eudicotyledons</taxon>
        <taxon>Gunneridae</taxon>
        <taxon>Pentapetalae</taxon>
        <taxon>rosids</taxon>
        <taxon>fabids</taxon>
        <taxon>Malpighiales</taxon>
        <taxon>Salicaceae</taxon>
        <taxon>Saliceae</taxon>
        <taxon>Populus</taxon>
    </lineage>
</organism>
<dbReference type="AlphaFoldDB" id="A0A8T2Z2B5"/>
<reference evidence="1" key="1">
    <citation type="journal article" date="2021" name="J. Hered.">
        <title>Genome Assembly of Salicaceae Populus deltoides (Eastern Cottonwood) I-69 Based on Nanopore Sequencing and Hi-C Technologies.</title>
        <authorList>
            <person name="Bai S."/>
            <person name="Wu H."/>
            <person name="Zhang J."/>
            <person name="Pan Z."/>
            <person name="Zhao W."/>
            <person name="Li Z."/>
            <person name="Tong C."/>
        </authorList>
    </citation>
    <scope>NUCLEOTIDE SEQUENCE</scope>
    <source>
        <tissue evidence="1">Leaf</tissue>
    </source>
</reference>
<sequence length="149" mass="17188">MQSTKLPNATIDNVEWLCRFSVWVEHKGQLMQWIVGKANQFRFWPDKRMDVDDDAITWSLSSHGDFILNQPEKHKWGESKCIRSLVCNLPEDVGQSSFCSSVIFGVAIRKIWKWRNDKIFEHKAHPNVGAADALDFVCDIEKSQQFGSC</sequence>
<evidence type="ECO:0000313" key="2">
    <source>
        <dbReference type="Proteomes" id="UP000807159"/>
    </source>
</evidence>
<protein>
    <submittedName>
        <fullName evidence="1">Uncharacterized protein</fullName>
    </submittedName>
</protein>
<name>A0A8T2Z2B5_POPDE</name>
<accession>A0A8T2Z2B5</accession>
<dbReference type="Proteomes" id="UP000807159">
    <property type="component" value="Chromosome 4"/>
</dbReference>
<keyword evidence="2" id="KW-1185">Reference proteome</keyword>